<protein>
    <submittedName>
        <fullName evidence="1">Uncharacterized protein</fullName>
    </submittedName>
</protein>
<keyword evidence="2" id="KW-1185">Reference proteome</keyword>
<dbReference type="Proteomes" id="UP000689195">
    <property type="component" value="Unassembled WGS sequence"/>
</dbReference>
<reference evidence="1" key="1">
    <citation type="submission" date="2021-01" db="EMBL/GenBank/DDBJ databases">
        <authorList>
            <consortium name="Genoscope - CEA"/>
            <person name="William W."/>
        </authorList>
    </citation>
    <scope>NUCLEOTIDE SEQUENCE</scope>
</reference>
<accession>A0A8S1YER0</accession>
<dbReference type="EMBL" id="CAJJDO010000169">
    <property type="protein sequence ID" value="CAD8212545.1"/>
    <property type="molecule type" value="Genomic_DNA"/>
</dbReference>
<proteinExistence type="predicted"/>
<sequence>MLNNIKFEFVQAFCLSLISACKWSYVFNLCFPFQCQDYNYEEQCKNVLIYLFDHQSRAVCGQNSKCLPFVETYYRFDAGICYITILIAHIDGLMKINMVFDVSVVFNNY</sequence>
<dbReference type="PROSITE" id="PS51257">
    <property type="entry name" value="PROKAR_LIPOPROTEIN"/>
    <property type="match status" value="1"/>
</dbReference>
<organism evidence="1 2">
    <name type="scientific">Paramecium pentaurelia</name>
    <dbReference type="NCBI Taxonomy" id="43138"/>
    <lineage>
        <taxon>Eukaryota</taxon>
        <taxon>Sar</taxon>
        <taxon>Alveolata</taxon>
        <taxon>Ciliophora</taxon>
        <taxon>Intramacronucleata</taxon>
        <taxon>Oligohymenophorea</taxon>
        <taxon>Peniculida</taxon>
        <taxon>Parameciidae</taxon>
        <taxon>Paramecium</taxon>
    </lineage>
</organism>
<evidence type="ECO:0000313" key="1">
    <source>
        <dbReference type="EMBL" id="CAD8212545.1"/>
    </source>
</evidence>
<gene>
    <name evidence="1" type="ORF">PPENT_87.1.T1690019</name>
</gene>
<evidence type="ECO:0000313" key="2">
    <source>
        <dbReference type="Proteomes" id="UP000689195"/>
    </source>
</evidence>
<comment type="caution">
    <text evidence="1">The sequence shown here is derived from an EMBL/GenBank/DDBJ whole genome shotgun (WGS) entry which is preliminary data.</text>
</comment>
<dbReference type="AlphaFoldDB" id="A0A8S1YER0"/>
<name>A0A8S1YER0_9CILI</name>